<accession>A0A0K2UBV2</accession>
<protein>
    <submittedName>
        <fullName evidence="1">General transcription factor III repeat domaincontaining protein 2like [Anolis carolinensis]</fullName>
    </submittedName>
</protein>
<dbReference type="EMBL" id="HACA01018357">
    <property type="protein sequence ID" value="CDW35718.1"/>
    <property type="molecule type" value="Transcribed_RNA"/>
</dbReference>
<name>A0A0K2UBV2_LEPSM</name>
<sequence>MMDAGHDLSPEKTDLFGIICLTASSAEQRTEELGVNIVLQICKKARNFLWYSLALDDSTDHSSTSQLFLFIRGVNLEF</sequence>
<dbReference type="PANTHER" id="PTHR45913:SF21">
    <property type="entry name" value="DUF4371 DOMAIN-CONTAINING PROTEIN"/>
    <property type="match status" value="1"/>
</dbReference>
<proteinExistence type="predicted"/>
<reference evidence="1" key="1">
    <citation type="submission" date="2014-05" db="EMBL/GenBank/DDBJ databases">
        <authorList>
            <person name="Chronopoulou M."/>
        </authorList>
    </citation>
    <scope>NUCLEOTIDE SEQUENCE</scope>
    <source>
        <tissue evidence="1">Whole organism</tissue>
    </source>
</reference>
<organism evidence="1">
    <name type="scientific">Lepeophtheirus salmonis</name>
    <name type="common">Salmon louse</name>
    <name type="synonym">Caligus salmonis</name>
    <dbReference type="NCBI Taxonomy" id="72036"/>
    <lineage>
        <taxon>Eukaryota</taxon>
        <taxon>Metazoa</taxon>
        <taxon>Ecdysozoa</taxon>
        <taxon>Arthropoda</taxon>
        <taxon>Crustacea</taxon>
        <taxon>Multicrustacea</taxon>
        <taxon>Hexanauplia</taxon>
        <taxon>Copepoda</taxon>
        <taxon>Siphonostomatoida</taxon>
        <taxon>Caligidae</taxon>
        <taxon>Lepeophtheirus</taxon>
    </lineage>
</organism>
<dbReference type="PANTHER" id="PTHR45913">
    <property type="entry name" value="EPM2A-INTERACTING PROTEIN 1"/>
    <property type="match status" value="1"/>
</dbReference>
<dbReference type="AlphaFoldDB" id="A0A0K2UBV2"/>
<evidence type="ECO:0000313" key="1">
    <source>
        <dbReference type="EMBL" id="CDW35718.1"/>
    </source>
</evidence>